<accession>A0ABY9R316</accession>
<dbReference type="Proteomes" id="UP001180616">
    <property type="component" value="Chromosome"/>
</dbReference>
<evidence type="ECO:0000313" key="2">
    <source>
        <dbReference type="Proteomes" id="UP001180616"/>
    </source>
</evidence>
<organism evidence="1 2">
    <name type="scientific">Nitratidesulfovibrio liaohensis</name>
    <dbReference type="NCBI Taxonomy" id="2604158"/>
    <lineage>
        <taxon>Bacteria</taxon>
        <taxon>Pseudomonadati</taxon>
        <taxon>Thermodesulfobacteriota</taxon>
        <taxon>Desulfovibrionia</taxon>
        <taxon>Desulfovibrionales</taxon>
        <taxon>Desulfovibrionaceae</taxon>
        <taxon>Nitratidesulfovibrio</taxon>
    </lineage>
</organism>
<proteinExistence type="predicted"/>
<protein>
    <submittedName>
        <fullName evidence="1">Uncharacterized protein</fullName>
    </submittedName>
</protein>
<dbReference type="EMBL" id="CP133659">
    <property type="protein sequence ID" value="WMW65701.1"/>
    <property type="molecule type" value="Genomic_DNA"/>
</dbReference>
<reference evidence="1" key="1">
    <citation type="submission" date="2023-09" db="EMBL/GenBank/DDBJ databases">
        <authorList>
            <consortium name="CW5 consortium"/>
            <person name="Lu C.-W."/>
        </authorList>
    </citation>
    <scope>NUCLEOTIDE SEQUENCE</scope>
    <source>
        <strain evidence="1">KPS</strain>
    </source>
</reference>
<evidence type="ECO:0000313" key="1">
    <source>
        <dbReference type="EMBL" id="WMW65701.1"/>
    </source>
</evidence>
<gene>
    <name evidence="1" type="ORF">KPS_000201</name>
</gene>
<dbReference type="RefSeq" id="WP_309541660.1">
    <property type="nucleotide sequence ID" value="NZ_CP133659.1"/>
</dbReference>
<sequence length="142" mass="14901">MTKQLCTLYPTPATITPRIRRPESHEEPFDAMANNIGSTSAATRGDEVTFLEKAPRGETLNVPVLDHSETEAGSYTADTSDMADLIINVENAIAGIHGIADAIKSAALAIEPMARLAAGLALVQAPGAVTSLARLALWSCPC</sequence>
<keyword evidence="2" id="KW-1185">Reference proteome</keyword>
<name>A0ABY9R316_9BACT</name>